<dbReference type="GO" id="GO:0008168">
    <property type="term" value="F:methyltransferase activity"/>
    <property type="evidence" value="ECO:0007669"/>
    <property type="project" value="TreeGrafter"/>
</dbReference>
<evidence type="ECO:0000313" key="2">
    <source>
        <dbReference type="EMBL" id="ABC24446.1"/>
    </source>
</evidence>
<dbReference type="PANTHER" id="PTHR43464:SF58">
    <property type="entry name" value="BLR7975 PROTEIN"/>
    <property type="match status" value="1"/>
</dbReference>
<dbReference type="eggNOG" id="COG2226">
    <property type="taxonomic scope" value="Bacteria"/>
</dbReference>
<proteinExistence type="predicted"/>
<keyword evidence="3" id="KW-1185">Reference proteome</keyword>
<dbReference type="PhylomeDB" id="Q2RN49"/>
<dbReference type="CDD" id="cd02440">
    <property type="entry name" value="AdoMet_MTases"/>
    <property type="match status" value="1"/>
</dbReference>
<dbReference type="STRING" id="269796.Rru_A3652"/>
<accession>Q2RN49</accession>
<sequence length="243" mass="25423">MTPARFDAERAKGYDDRVSRAIPGYGLLHDIAAVTMAALVPPQARLLVVGCGTGTDILRLAPHQPGWSFVGVDPAAEMLALARLRLAEAGLEGRTTLVEGRVEAVEPPPAGGFDGALCLLVGHFLPDSPATAEAAYGKAALLAGVAALLRPGAPLLIADFALPPPTEVLPAGLIEDAWTLWQHERGIAAEAIDRGLAHARRAIHPIDPARLGALLGAAGFTPPAGVFQALQVRGWLSFRKDDR</sequence>
<dbReference type="RefSeq" id="WP_011391399.1">
    <property type="nucleotide sequence ID" value="NC_007643.1"/>
</dbReference>
<dbReference type="PANTHER" id="PTHR43464">
    <property type="entry name" value="METHYLTRANSFERASE"/>
    <property type="match status" value="1"/>
</dbReference>
<dbReference type="Proteomes" id="UP000001929">
    <property type="component" value="Chromosome"/>
</dbReference>
<evidence type="ECO:0000313" key="3">
    <source>
        <dbReference type="Proteomes" id="UP000001929"/>
    </source>
</evidence>
<dbReference type="SUPFAM" id="SSF53335">
    <property type="entry name" value="S-adenosyl-L-methionine-dependent methyltransferases"/>
    <property type="match status" value="1"/>
</dbReference>
<dbReference type="KEGG" id="rru:Rru_A3652"/>
<gene>
    <name evidence="2" type="ordered locus">Rru_A3652</name>
</gene>
<dbReference type="Gene3D" id="3.40.50.150">
    <property type="entry name" value="Vaccinia Virus protein VP39"/>
    <property type="match status" value="1"/>
</dbReference>
<dbReference type="EnsemblBacteria" id="ABC24446">
    <property type="protein sequence ID" value="ABC24446"/>
    <property type="gene ID" value="Rru_A3652"/>
</dbReference>
<dbReference type="Pfam" id="PF08242">
    <property type="entry name" value="Methyltransf_12"/>
    <property type="match status" value="1"/>
</dbReference>
<dbReference type="PATRIC" id="fig|269796.9.peg.3774"/>
<dbReference type="InterPro" id="IPR029063">
    <property type="entry name" value="SAM-dependent_MTases_sf"/>
</dbReference>
<dbReference type="AlphaFoldDB" id="Q2RN49"/>
<dbReference type="HOGENOM" id="CLU_081790_0_0_5"/>
<name>Q2RN49_RHORT</name>
<protein>
    <recommendedName>
        <fullName evidence="1">Methyltransferase type 12 domain-containing protein</fullName>
    </recommendedName>
</protein>
<feature type="domain" description="Methyltransferase type 12" evidence="1">
    <location>
        <begin position="47"/>
        <end position="153"/>
    </location>
</feature>
<organism evidence="2 3">
    <name type="scientific">Rhodospirillum rubrum (strain ATCC 11170 / ATH 1.1.1 / DSM 467 / LMG 4362 / NCIMB 8255 / S1)</name>
    <dbReference type="NCBI Taxonomy" id="269796"/>
    <lineage>
        <taxon>Bacteria</taxon>
        <taxon>Pseudomonadati</taxon>
        <taxon>Pseudomonadota</taxon>
        <taxon>Alphaproteobacteria</taxon>
        <taxon>Rhodospirillales</taxon>
        <taxon>Rhodospirillaceae</taxon>
        <taxon>Rhodospirillum</taxon>
    </lineage>
</organism>
<dbReference type="InterPro" id="IPR013217">
    <property type="entry name" value="Methyltransf_12"/>
</dbReference>
<reference evidence="2 3" key="1">
    <citation type="journal article" date="2011" name="Stand. Genomic Sci.">
        <title>Complete genome sequence of Rhodospirillum rubrum type strain (S1).</title>
        <authorList>
            <person name="Munk A.C."/>
            <person name="Copeland A."/>
            <person name="Lucas S."/>
            <person name="Lapidus A."/>
            <person name="Del Rio T.G."/>
            <person name="Barry K."/>
            <person name="Detter J.C."/>
            <person name="Hammon N."/>
            <person name="Israni S."/>
            <person name="Pitluck S."/>
            <person name="Brettin T."/>
            <person name="Bruce D."/>
            <person name="Han C."/>
            <person name="Tapia R."/>
            <person name="Gilna P."/>
            <person name="Schmutz J."/>
            <person name="Larimer F."/>
            <person name="Land M."/>
            <person name="Kyrpides N.C."/>
            <person name="Mavromatis K."/>
            <person name="Richardson P."/>
            <person name="Rohde M."/>
            <person name="Goker M."/>
            <person name="Klenk H.P."/>
            <person name="Zhang Y."/>
            <person name="Roberts G.P."/>
            <person name="Reslewic S."/>
            <person name="Schwartz D.C."/>
        </authorList>
    </citation>
    <scope>NUCLEOTIDE SEQUENCE [LARGE SCALE GENOMIC DNA]</scope>
    <source>
        <strain evidence="3">ATCC 11170 / ATH 1.1.1 / DSM 467 / LMG 4362 / NCIMB 8255 / S1</strain>
    </source>
</reference>
<dbReference type="EMBL" id="CP000230">
    <property type="protein sequence ID" value="ABC24446.1"/>
    <property type="molecule type" value="Genomic_DNA"/>
</dbReference>
<evidence type="ECO:0000259" key="1">
    <source>
        <dbReference type="Pfam" id="PF08242"/>
    </source>
</evidence>